<keyword evidence="18" id="KW-1185">Reference proteome</keyword>
<feature type="compositionally biased region" description="Low complexity" evidence="13">
    <location>
        <begin position="238"/>
        <end position="256"/>
    </location>
</feature>
<proteinExistence type="inferred from homology"/>
<feature type="compositionally biased region" description="Polar residues" evidence="13">
    <location>
        <begin position="42"/>
        <end position="52"/>
    </location>
</feature>
<evidence type="ECO:0000256" key="6">
    <source>
        <dbReference type="ARBA" id="ARBA00023015"/>
    </source>
</evidence>
<evidence type="ECO:0000256" key="10">
    <source>
        <dbReference type="ARBA" id="ARBA00023170"/>
    </source>
</evidence>
<dbReference type="SMART" id="SM00430">
    <property type="entry name" value="HOLI"/>
    <property type="match status" value="1"/>
</dbReference>
<keyword evidence="6 12" id="KW-0805">Transcription regulation</keyword>
<reference evidence="18" key="1">
    <citation type="journal article" date="2020" name="PLoS Negl. Trop. Dis.">
        <title>High-quality nuclear genome for Sarcoptes scabiei-A critical resource for a neglected parasite.</title>
        <authorList>
            <person name="Korhonen P.K."/>
            <person name="Gasser R.B."/>
            <person name="Ma G."/>
            <person name="Wang T."/>
            <person name="Stroehlein A.J."/>
            <person name="Young N.D."/>
            <person name="Ang C.S."/>
            <person name="Fernando D.D."/>
            <person name="Lu H.C."/>
            <person name="Taylor S."/>
            <person name="Reynolds S.L."/>
            <person name="Mofiz E."/>
            <person name="Najaraj S.H."/>
            <person name="Gowda H."/>
            <person name="Madugundu A."/>
            <person name="Renuse S."/>
            <person name="Holt D."/>
            <person name="Pandey A."/>
            <person name="Papenfuss A.T."/>
            <person name="Fischer K."/>
        </authorList>
    </citation>
    <scope>NUCLEOTIDE SEQUENCE [LARGE SCALE GENOMIC DNA]</scope>
</reference>
<evidence type="ECO:0000256" key="1">
    <source>
        <dbReference type="ARBA" id="ARBA00005413"/>
    </source>
</evidence>
<dbReference type="GO" id="GO:0005634">
    <property type="term" value="C:nucleus"/>
    <property type="evidence" value="ECO:0007669"/>
    <property type="project" value="InterPro"/>
</dbReference>
<evidence type="ECO:0000256" key="13">
    <source>
        <dbReference type="SAM" id="MobiDB-lite"/>
    </source>
</evidence>
<dbReference type="PROSITE" id="PS51843">
    <property type="entry name" value="NR_LBD"/>
    <property type="match status" value="1"/>
</dbReference>
<keyword evidence="9 12" id="KW-0804">Transcription</keyword>
<evidence type="ECO:0000256" key="12">
    <source>
        <dbReference type="RuleBase" id="RU004334"/>
    </source>
</evidence>
<keyword evidence="7" id="KW-0446">Lipid-binding</keyword>
<evidence type="ECO:0000256" key="11">
    <source>
        <dbReference type="ARBA" id="ARBA00023242"/>
    </source>
</evidence>
<feature type="region of interest" description="Disordered" evidence="13">
    <location>
        <begin position="238"/>
        <end position="257"/>
    </location>
</feature>
<dbReference type="CDD" id="cd07170">
    <property type="entry name" value="NR_DBD_ERR"/>
    <property type="match status" value="1"/>
</dbReference>
<feature type="compositionally biased region" description="Basic residues" evidence="13">
    <location>
        <begin position="100"/>
        <end position="121"/>
    </location>
</feature>
<dbReference type="Pfam" id="PF00104">
    <property type="entry name" value="Hormone_recep"/>
    <property type="match status" value="1"/>
</dbReference>
<dbReference type="PRINTS" id="PR00047">
    <property type="entry name" value="STROIDFINGER"/>
</dbReference>
<accession>A0A834R0X5</accession>
<dbReference type="PANTHER" id="PTHR48092">
    <property type="entry name" value="KNIRPS-RELATED PROTEIN-RELATED"/>
    <property type="match status" value="1"/>
</dbReference>
<feature type="region of interest" description="Disordered" evidence="13">
    <location>
        <begin position="42"/>
        <end position="69"/>
    </location>
</feature>
<dbReference type="Gene3D" id="3.30.50.10">
    <property type="entry name" value="Erythroid Transcription Factor GATA-1, subunit A"/>
    <property type="match status" value="1"/>
</dbReference>
<dbReference type="SMART" id="SM00399">
    <property type="entry name" value="ZnF_C4"/>
    <property type="match status" value="1"/>
</dbReference>
<evidence type="ECO:0000313" key="16">
    <source>
        <dbReference type="EMBL" id="KAF7487730.1"/>
    </source>
</evidence>
<dbReference type="InterPro" id="IPR013088">
    <property type="entry name" value="Znf_NHR/GATA"/>
</dbReference>
<dbReference type="InterPro" id="IPR050200">
    <property type="entry name" value="Nuclear_hormone_rcpt_NR3"/>
</dbReference>
<name>A0A834R0X5_SARSC</name>
<dbReference type="Proteomes" id="UP000070412">
    <property type="component" value="Unassembled WGS sequence"/>
</dbReference>
<sequence length="685" mass="76229">MSTSSATIINPLISTNKSIKKECASEKDNCILFISNSRNSNPCASISTNSSDNNDEILTEDDDDSKNILNGHDDSPIVIEDSSLDIQNGHNYTATNSKTSNHHQHLHHLNHQHHHHHHHQQSHQLNYHQNQRLDTSTQAVTNKISLNSQQQDRLNPSLSTITANRSSSATVKRIEFSLSKHPQTNSNQSQITNDHHHHHHHPTSITNNVDIFTANTNDNIRATSATLAATTTTVSLKSSSLSSSTTSSPSSSPSVLNFQTKNIQTSTNTASNHKNDGHSQEMFCSSTVSGDCSTNICLDSTNNIDCININKARDSSPKRLCLVCGDTASGFHYGVASCEACKAFFKRTIQGNIEYTCPATNNCEINKRRRKACQACRFQKCLRMGMLKEGVRLDRVRGGRQKYRRISEVPYQGANFLLKKSNLEDNRIVSALIKCEPEPIISNANVHLYSPSSTNGISSVSSSQYKNLCILSELVDKELVATIAWAKQIPGFTDLILNDQMRLLQSTWAEILSLSLAFRSQQYSSPPNTPACLSPSNASSTTNPIFNKLVFAADFILDDQQAAQCNADDLFTNLIQLIKRLNHIKIAKEEYLLMKAIILTNADIQLENPESVSKLRHTLIRALQDCVSIIRPQSAIDHLSQLFLCFPLLRQLDIVTRRLWLNILQEGSVPMQKLFVEMLESSVSF</sequence>
<feature type="compositionally biased region" description="Polar residues" evidence="13">
    <location>
        <begin position="146"/>
        <end position="170"/>
    </location>
</feature>
<dbReference type="OMA" id="CEPEPII"/>
<dbReference type="AlphaFoldDB" id="A0A834R0X5"/>
<keyword evidence="8 12" id="KW-0238">DNA-binding</keyword>
<dbReference type="Gene3D" id="1.10.565.10">
    <property type="entry name" value="Retinoid X Receptor"/>
    <property type="match status" value="1"/>
</dbReference>
<keyword evidence="2" id="KW-0754">Steroid-binding</keyword>
<keyword evidence="10 12" id="KW-0675">Receptor</keyword>
<dbReference type="InterPro" id="IPR001628">
    <property type="entry name" value="Znf_hrmn_rcpt"/>
</dbReference>
<keyword evidence="3 12" id="KW-0479">Metal-binding</keyword>
<evidence type="ECO:0000256" key="4">
    <source>
        <dbReference type="ARBA" id="ARBA00022771"/>
    </source>
</evidence>
<evidence type="ECO:0000256" key="9">
    <source>
        <dbReference type="ARBA" id="ARBA00023163"/>
    </source>
</evidence>
<dbReference type="InterPro" id="IPR000536">
    <property type="entry name" value="Nucl_hrmn_rcpt_lig-bd"/>
</dbReference>
<feature type="region of interest" description="Disordered" evidence="13">
    <location>
        <begin position="88"/>
        <end position="128"/>
    </location>
</feature>
<dbReference type="SUPFAM" id="SSF57716">
    <property type="entry name" value="Glucocorticoid receptor-like (DNA-binding domain)"/>
    <property type="match status" value="1"/>
</dbReference>
<feature type="compositionally biased region" description="Polar residues" evidence="13">
    <location>
        <begin position="88"/>
        <end position="99"/>
    </location>
</feature>
<dbReference type="InterPro" id="IPR035500">
    <property type="entry name" value="NHR-like_dom_sf"/>
</dbReference>
<dbReference type="PROSITE" id="PS51030">
    <property type="entry name" value="NUCLEAR_REC_DBD_2"/>
    <property type="match status" value="1"/>
</dbReference>
<dbReference type="PRINTS" id="PR00398">
    <property type="entry name" value="STRDHORMONER"/>
</dbReference>
<dbReference type="InterPro" id="IPR001723">
    <property type="entry name" value="Nuclear_hrmn_rcpt"/>
</dbReference>
<dbReference type="GO" id="GO:0005496">
    <property type="term" value="F:steroid binding"/>
    <property type="evidence" value="ECO:0007669"/>
    <property type="project" value="UniProtKB-KW"/>
</dbReference>
<dbReference type="OrthoDB" id="5799427at2759"/>
<dbReference type="Pfam" id="PF00105">
    <property type="entry name" value="zf-C4"/>
    <property type="match status" value="1"/>
</dbReference>
<dbReference type="GO" id="GO:0043565">
    <property type="term" value="F:sequence-specific DNA binding"/>
    <property type="evidence" value="ECO:0007669"/>
    <property type="project" value="InterPro"/>
</dbReference>
<keyword evidence="4 12" id="KW-0863">Zinc-finger</keyword>
<reference evidence="16" key="2">
    <citation type="submission" date="2020-01" db="EMBL/GenBank/DDBJ databases">
        <authorList>
            <person name="Korhonen P.K.K."/>
            <person name="Guangxu M.G."/>
            <person name="Wang T.W."/>
            <person name="Stroehlein A.J.S."/>
            <person name="Young N.D."/>
            <person name="Ang C.-S.A."/>
            <person name="Fernando D.W.F."/>
            <person name="Lu H.L."/>
            <person name="Taylor S.T."/>
            <person name="Ehtesham M.E.M."/>
            <person name="Najaraj S.H.N."/>
            <person name="Harsha G.H.G."/>
            <person name="Madugundu A.M."/>
            <person name="Renuse S.R."/>
            <person name="Holt D.H."/>
            <person name="Pandey A.P."/>
            <person name="Papenfuss A.P."/>
            <person name="Gasser R.B.G."/>
            <person name="Fischer K.F."/>
        </authorList>
    </citation>
    <scope>NUCLEOTIDE SEQUENCE</scope>
    <source>
        <strain evidence="16">SSS_KF_BRIS2020</strain>
    </source>
</reference>
<evidence type="ECO:0000259" key="14">
    <source>
        <dbReference type="PROSITE" id="PS51030"/>
    </source>
</evidence>
<evidence type="ECO:0000256" key="5">
    <source>
        <dbReference type="ARBA" id="ARBA00022833"/>
    </source>
</evidence>
<protein>
    <submittedName>
        <fullName evidence="16">Estrogen-related receptor gamma</fullName>
    </submittedName>
</protein>
<dbReference type="PROSITE" id="PS00031">
    <property type="entry name" value="NUCLEAR_REC_DBD_1"/>
    <property type="match status" value="1"/>
</dbReference>
<dbReference type="FunFam" id="3.30.50.10:FF:000139">
    <property type="entry name" value="Estrogen receptor beta a variant b"/>
    <property type="match status" value="1"/>
</dbReference>
<keyword evidence="11 12" id="KW-0539">Nucleus</keyword>
<feature type="region of interest" description="Disordered" evidence="13">
    <location>
        <begin position="146"/>
        <end position="205"/>
    </location>
</feature>
<keyword evidence="5 12" id="KW-0862">Zinc</keyword>
<evidence type="ECO:0000259" key="15">
    <source>
        <dbReference type="PROSITE" id="PS51843"/>
    </source>
</evidence>
<gene>
    <name evidence="16" type="ORF">SSS_4403</name>
</gene>
<reference evidence="17" key="3">
    <citation type="submission" date="2022-06" db="UniProtKB">
        <authorList>
            <consortium name="EnsemblMetazoa"/>
        </authorList>
    </citation>
    <scope>IDENTIFICATION</scope>
</reference>
<organism evidence="16">
    <name type="scientific">Sarcoptes scabiei</name>
    <name type="common">Itch mite</name>
    <name type="synonym">Acarus scabiei</name>
    <dbReference type="NCBI Taxonomy" id="52283"/>
    <lineage>
        <taxon>Eukaryota</taxon>
        <taxon>Metazoa</taxon>
        <taxon>Ecdysozoa</taxon>
        <taxon>Arthropoda</taxon>
        <taxon>Chelicerata</taxon>
        <taxon>Arachnida</taxon>
        <taxon>Acari</taxon>
        <taxon>Acariformes</taxon>
        <taxon>Sarcoptiformes</taxon>
        <taxon>Astigmata</taxon>
        <taxon>Psoroptidia</taxon>
        <taxon>Sarcoptoidea</taxon>
        <taxon>Sarcoptidae</taxon>
        <taxon>Sarcoptinae</taxon>
        <taxon>Sarcoptes</taxon>
    </lineage>
</organism>
<feature type="compositionally biased region" description="Acidic residues" evidence="13">
    <location>
        <begin position="53"/>
        <end position="64"/>
    </location>
</feature>
<evidence type="ECO:0000313" key="18">
    <source>
        <dbReference type="Proteomes" id="UP000070412"/>
    </source>
</evidence>
<dbReference type="EMBL" id="WVUK01000066">
    <property type="protein sequence ID" value="KAF7487730.1"/>
    <property type="molecule type" value="Genomic_DNA"/>
</dbReference>
<dbReference type="GO" id="GO:0003707">
    <property type="term" value="F:nuclear steroid receptor activity"/>
    <property type="evidence" value="ECO:0007669"/>
    <property type="project" value="InterPro"/>
</dbReference>
<evidence type="ECO:0000256" key="2">
    <source>
        <dbReference type="ARBA" id="ARBA00022665"/>
    </source>
</evidence>
<comment type="subcellular location">
    <subcellularLocation>
        <location evidence="12">Nucleus</location>
    </subcellularLocation>
</comment>
<evidence type="ECO:0000313" key="17">
    <source>
        <dbReference type="EnsemblMetazoa" id="KAF7487730.1"/>
    </source>
</evidence>
<dbReference type="GO" id="GO:0008270">
    <property type="term" value="F:zinc ion binding"/>
    <property type="evidence" value="ECO:0007669"/>
    <property type="project" value="UniProtKB-KW"/>
</dbReference>
<evidence type="ECO:0000256" key="7">
    <source>
        <dbReference type="ARBA" id="ARBA00023121"/>
    </source>
</evidence>
<feature type="domain" description="Nuclear receptor" evidence="14">
    <location>
        <begin position="318"/>
        <end position="393"/>
    </location>
</feature>
<comment type="similarity">
    <text evidence="1">Belongs to the nuclear hormone receptor family. NR3 subfamily.</text>
</comment>
<evidence type="ECO:0000256" key="8">
    <source>
        <dbReference type="ARBA" id="ARBA00023125"/>
    </source>
</evidence>
<feature type="compositionally biased region" description="Polar residues" evidence="13">
    <location>
        <begin position="180"/>
        <end position="192"/>
    </location>
</feature>
<dbReference type="SUPFAM" id="SSF48508">
    <property type="entry name" value="Nuclear receptor ligand-binding domain"/>
    <property type="match status" value="1"/>
</dbReference>
<feature type="domain" description="NR LBD" evidence="15">
    <location>
        <begin position="424"/>
        <end position="682"/>
    </location>
</feature>
<evidence type="ECO:0000256" key="3">
    <source>
        <dbReference type="ARBA" id="ARBA00022723"/>
    </source>
</evidence>
<dbReference type="EnsemblMetazoa" id="SSS_4403s_mrna">
    <property type="protein sequence ID" value="KAF7487730.1"/>
    <property type="gene ID" value="SSS_4403"/>
</dbReference>